<keyword evidence="3" id="KW-1185">Reference proteome</keyword>
<dbReference type="EMBL" id="LR216287">
    <property type="protein sequence ID" value="VFJ15379.1"/>
    <property type="molecule type" value="Genomic_DNA"/>
</dbReference>
<organism evidence="2 3">
    <name type="scientific">Candidatus Nitrosocosmicus franklandianus</name>
    <dbReference type="NCBI Taxonomy" id="1798806"/>
    <lineage>
        <taxon>Archaea</taxon>
        <taxon>Nitrososphaerota</taxon>
        <taxon>Nitrososphaeria</taxon>
        <taxon>Nitrososphaerales</taxon>
        <taxon>Nitrososphaeraceae</taxon>
        <taxon>Candidatus Nitrosocosmicus</taxon>
    </lineage>
</organism>
<evidence type="ECO:0000313" key="3">
    <source>
        <dbReference type="Proteomes" id="UP000294299"/>
    </source>
</evidence>
<dbReference type="KEGG" id="nfn:NFRAN_3061"/>
<keyword evidence="1" id="KW-1133">Transmembrane helix</keyword>
<name>A0A484IKE4_9ARCH</name>
<proteinExistence type="predicted"/>
<keyword evidence="1" id="KW-0472">Membrane</keyword>
<protein>
    <submittedName>
        <fullName evidence="2">Uncharacterized protein</fullName>
    </submittedName>
</protein>
<keyword evidence="1" id="KW-0812">Transmembrane</keyword>
<evidence type="ECO:0000256" key="1">
    <source>
        <dbReference type="SAM" id="Phobius"/>
    </source>
</evidence>
<sequence>MKFSFHIKPQLTVVNQSKVSIHLLWAVLVTLFVSNICLKIIDLLLTQKSLSNVANNIHKCGQNPLRILYIF</sequence>
<reference evidence="2 3" key="1">
    <citation type="submission" date="2019-02" db="EMBL/GenBank/DDBJ databases">
        <authorList>
            <person name="Lehtovirta-Morley E L."/>
        </authorList>
    </citation>
    <scope>NUCLEOTIDE SEQUENCE [LARGE SCALE GENOMIC DNA]</scope>
    <source>
        <strain evidence="2">NFRAN1</strain>
    </source>
</reference>
<dbReference type="Proteomes" id="UP000294299">
    <property type="component" value="Chromosome NFRAN"/>
</dbReference>
<dbReference type="AlphaFoldDB" id="A0A484IKE4"/>
<evidence type="ECO:0000313" key="2">
    <source>
        <dbReference type="EMBL" id="VFJ15379.1"/>
    </source>
</evidence>
<accession>A0A484IKE4</accession>
<feature type="transmembrane region" description="Helical" evidence="1">
    <location>
        <begin position="20"/>
        <end position="41"/>
    </location>
</feature>
<gene>
    <name evidence="2" type="ORF">NFRAN_3061</name>
</gene>